<reference evidence="2" key="1">
    <citation type="journal article" date="2016" name="Nature">
        <title>Genome evolution in the allotetraploid frog Xenopus laevis.</title>
        <authorList>
            <person name="Session A.M."/>
            <person name="Uno Y."/>
            <person name="Kwon T."/>
            <person name="Chapman J.A."/>
            <person name="Toyoda A."/>
            <person name="Takahashi S."/>
            <person name="Fukui A."/>
            <person name="Hikosaka A."/>
            <person name="Suzuki A."/>
            <person name="Kondo M."/>
            <person name="van Heeringen S.J."/>
            <person name="Quigley I."/>
            <person name="Heinz S."/>
            <person name="Ogino H."/>
            <person name="Ochi H."/>
            <person name="Hellsten U."/>
            <person name="Lyons J.B."/>
            <person name="Simakov O."/>
            <person name="Putnam N."/>
            <person name="Stites J."/>
            <person name="Kuroki Y."/>
            <person name="Tanaka T."/>
            <person name="Michiue T."/>
            <person name="Watanabe M."/>
            <person name="Bogdanovic O."/>
            <person name="Lister R."/>
            <person name="Georgiou G."/>
            <person name="Paranjpe S.S."/>
            <person name="van Kruijsbergen I."/>
            <person name="Shu S."/>
            <person name="Carlson J."/>
            <person name="Kinoshita T."/>
            <person name="Ohta Y."/>
            <person name="Mawaribuchi S."/>
            <person name="Jenkins J."/>
            <person name="Grimwood J."/>
            <person name="Schmutz J."/>
            <person name="Mitros T."/>
            <person name="Mozaffari S.V."/>
            <person name="Suzuki Y."/>
            <person name="Haramoto Y."/>
            <person name="Yamamoto T.S."/>
            <person name="Takagi C."/>
            <person name="Heald R."/>
            <person name="Miller K."/>
            <person name="Haudenschild C."/>
            <person name="Kitzman J."/>
            <person name="Nakayama T."/>
            <person name="Izutsu Y."/>
            <person name="Robert J."/>
            <person name="Fortriede J."/>
            <person name="Burns K."/>
            <person name="Lotay V."/>
            <person name="Karimi K."/>
            <person name="Yasuoka Y."/>
            <person name="Dichmann D.S."/>
            <person name="Flajnik M.F."/>
            <person name="Houston D.W."/>
            <person name="Shendure J."/>
            <person name="DuPasquier L."/>
            <person name="Vize P.D."/>
            <person name="Zorn A.M."/>
            <person name="Ito M."/>
            <person name="Marcotte E.M."/>
            <person name="Wallingford J.B."/>
            <person name="Ito Y."/>
            <person name="Asashima M."/>
            <person name="Ueno N."/>
            <person name="Matsuda Y."/>
            <person name="Veenstra G.J."/>
            <person name="Fujiyama A."/>
            <person name="Harland R.M."/>
            <person name="Taira M."/>
            <person name="Rokhsar D.S."/>
        </authorList>
    </citation>
    <scope>NUCLEOTIDE SEQUENCE [LARGE SCALE GENOMIC DNA]</scope>
    <source>
        <strain evidence="2">J</strain>
    </source>
</reference>
<evidence type="ECO:0000313" key="1">
    <source>
        <dbReference type="EMBL" id="OCT94808.1"/>
    </source>
</evidence>
<organism evidence="1 2">
    <name type="scientific">Xenopus laevis</name>
    <name type="common">African clawed frog</name>
    <dbReference type="NCBI Taxonomy" id="8355"/>
    <lineage>
        <taxon>Eukaryota</taxon>
        <taxon>Metazoa</taxon>
        <taxon>Chordata</taxon>
        <taxon>Craniata</taxon>
        <taxon>Vertebrata</taxon>
        <taxon>Euteleostomi</taxon>
        <taxon>Amphibia</taxon>
        <taxon>Batrachia</taxon>
        <taxon>Anura</taxon>
        <taxon>Pipoidea</taxon>
        <taxon>Pipidae</taxon>
        <taxon>Xenopodinae</taxon>
        <taxon>Xenopus</taxon>
        <taxon>Xenopus</taxon>
    </lineage>
</organism>
<evidence type="ECO:0000313" key="2">
    <source>
        <dbReference type="Proteomes" id="UP000694892"/>
    </source>
</evidence>
<dbReference type="AlphaFoldDB" id="A0A974DMP8"/>
<accession>A0A974DMP8</accession>
<name>A0A974DMP8_XENLA</name>
<sequence length="144" mass="16546">MPTKEVHHLETYYVQHNLPVLNKLFEGKPKNHPLRGGEIPLKMYATYVYVLKCPCGMLYVGKTIRPVNTRIQKYKNSIQSFEKDSHTDTPVSRHFFNNKHSACQLKWKVLEVVQKPIRGGDWKNLLLQGKPDGLDASIVSCQKA</sequence>
<proteinExistence type="predicted"/>
<dbReference type="Gene3D" id="3.40.1440.10">
    <property type="entry name" value="GIY-YIG endonuclease"/>
    <property type="match status" value="1"/>
</dbReference>
<gene>
    <name evidence="1" type="ORF">XELAEV_18012498mg</name>
</gene>
<evidence type="ECO:0008006" key="3">
    <source>
        <dbReference type="Google" id="ProtNLM"/>
    </source>
</evidence>
<dbReference type="InterPro" id="IPR035901">
    <property type="entry name" value="GIY-YIG_endonuc_sf"/>
</dbReference>
<protein>
    <recommendedName>
        <fullName evidence="3">GIY-YIG domain-containing protein</fullName>
    </recommendedName>
</protein>
<dbReference type="EMBL" id="CM004468">
    <property type="protein sequence ID" value="OCT94808.1"/>
    <property type="molecule type" value="Genomic_DNA"/>
</dbReference>
<dbReference type="Proteomes" id="UP000694892">
    <property type="component" value="Chromosome 2L"/>
</dbReference>